<gene>
    <name evidence="1" type="ORF">CVLEPA_LOCUS25005</name>
</gene>
<dbReference type="Proteomes" id="UP001642483">
    <property type="component" value="Unassembled WGS sequence"/>
</dbReference>
<protein>
    <submittedName>
        <fullName evidence="1">Uncharacterized protein</fullName>
    </submittedName>
</protein>
<dbReference type="EMBL" id="CAWYQH010000130">
    <property type="protein sequence ID" value="CAK8692284.1"/>
    <property type="molecule type" value="Genomic_DNA"/>
</dbReference>
<name>A0ABP0GN89_CLALP</name>
<keyword evidence="2" id="KW-1185">Reference proteome</keyword>
<evidence type="ECO:0000313" key="1">
    <source>
        <dbReference type="EMBL" id="CAK8692284.1"/>
    </source>
</evidence>
<comment type="caution">
    <text evidence="1">The sequence shown here is derived from an EMBL/GenBank/DDBJ whole genome shotgun (WGS) entry which is preliminary data.</text>
</comment>
<reference evidence="1 2" key="1">
    <citation type="submission" date="2024-02" db="EMBL/GenBank/DDBJ databases">
        <authorList>
            <person name="Daric V."/>
            <person name="Darras S."/>
        </authorList>
    </citation>
    <scope>NUCLEOTIDE SEQUENCE [LARGE SCALE GENOMIC DNA]</scope>
</reference>
<accession>A0ABP0GN89</accession>
<proteinExistence type="predicted"/>
<sequence>MGGEESKPMTKITVKNTGATIKTPDGFQIKLGDGTGSTYDGPADRADEFLKAVSSRDEVLEALQAYNHRKGTKDTKYLKD</sequence>
<organism evidence="1 2">
    <name type="scientific">Clavelina lepadiformis</name>
    <name type="common">Light-bulb sea squirt</name>
    <name type="synonym">Ascidia lepadiformis</name>
    <dbReference type="NCBI Taxonomy" id="159417"/>
    <lineage>
        <taxon>Eukaryota</taxon>
        <taxon>Metazoa</taxon>
        <taxon>Chordata</taxon>
        <taxon>Tunicata</taxon>
        <taxon>Ascidiacea</taxon>
        <taxon>Aplousobranchia</taxon>
        <taxon>Clavelinidae</taxon>
        <taxon>Clavelina</taxon>
    </lineage>
</organism>
<evidence type="ECO:0000313" key="2">
    <source>
        <dbReference type="Proteomes" id="UP001642483"/>
    </source>
</evidence>